<feature type="transmembrane region" description="Helical" evidence="11">
    <location>
        <begin position="175"/>
        <end position="193"/>
    </location>
</feature>
<comment type="caution">
    <text evidence="12">The sequence shown here is derived from an EMBL/GenBank/DDBJ whole genome shotgun (WGS) entry which is preliminary data.</text>
</comment>
<evidence type="ECO:0000256" key="11">
    <source>
        <dbReference type="SAM" id="Phobius"/>
    </source>
</evidence>
<evidence type="ECO:0000256" key="7">
    <source>
        <dbReference type="ARBA" id="ARBA00022989"/>
    </source>
</evidence>
<keyword evidence="2" id="KW-0813">Transport</keyword>
<evidence type="ECO:0000256" key="8">
    <source>
        <dbReference type="ARBA" id="ARBA00023136"/>
    </source>
</evidence>
<dbReference type="RefSeq" id="WP_204700382.1">
    <property type="nucleotide sequence ID" value="NZ_JAFBDQ010000002.1"/>
</dbReference>
<comment type="function">
    <text evidence="9">Part of the binding-protein-dependent transport system for D-xylose. Probably responsible for the translocation of the substrate across the membrane.</text>
</comment>
<keyword evidence="4" id="KW-0997">Cell inner membrane</keyword>
<keyword evidence="7 11" id="KW-1133">Transmembrane helix</keyword>
<evidence type="ECO:0000256" key="1">
    <source>
        <dbReference type="ARBA" id="ARBA00004651"/>
    </source>
</evidence>
<dbReference type="PANTHER" id="PTHR32196">
    <property type="entry name" value="ABC TRANSPORTER PERMEASE PROTEIN YPHD-RELATED-RELATED"/>
    <property type="match status" value="1"/>
</dbReference>
<dbReference type="AlphaFoldDB" id="A0A938XNF5"/>
<dbReference type="GO" id="GO:0005886">
    <property type="term" value="C:plasma membrane"/>
    <property type="evidence" value="ECO:0007669"/>
    <property type="project" value="UniProtKB-SubCell"/>
</dbReference>
<keyword evidence="8 11" id="KW-0472">Membrane</keyword>
<evidence type="ECO:0000256" key="10">
    <source>
        <dbReference type="ARBA" id="ARBA00035686"/>
    </source>
</evidence>
<dbReference type="PANTHER" id="PTHR32196:SF32">
    <property type="entry name" value="XYLOSE TRANSPORT SYSTEM PERMEASE PROTEIN XYLH"/>
    <property type="match status" value="1"/>
</dbReference>
<evidence type="ECO:0000256" key="4">
    <source>
        <dbReference type="ARBA" id="ARBA00022519"/>
    </source>
</evidence>
<evidence type="ECO:0000313" key="12">
    <source>
        <dbReference type="EMBL" id="MBM7555658.1"/>
    </source>
</evidence>
<evidence type="ECO:0000256" key="5">
    <source>
        <dbReference type="ARBA" id="ARBA00022597"/>
    </source>
</evidence>
<evidence type="ECO:0000256" key="3">
    <source>
        <dbReference type="ARBA" id="ARBA00022475"/>
    </source>
</evidence>
<dbReference type="Pfam" id="PF02653">
    <property type="entry name" value="BPD_transp_2"/>
    <property type="match status" value="1"/>
</dbReference>
<keyword evidence="3" id="KW-1003">Cell membrane</keyword>
<feature type="transmembrane region" description="Helical" evidence="11">
    <location>
        <begin position="321"/>
        <end position="352"/>
    </location>
</feature>
<evidence type="ECO:0000313" key="13">
    <source>
        <dbReference type="Proteomes" id="UP000774000"/>
    </source>
</evidence>
<keyword evidence="6 11" id="KW-0812">Transmembrane</keyword>
<dbReference type="CDD" id="cd06579">
    <property type="entry name" value="TM_PBP1_transp_AraH_like"/>
    <property type="match status" value="1"/>
</dbReference>
<feature type="transmembrane region" description="Helical" evidence="11">
    <location>
        <begin position="82"/>
        <end position="102"/>
    </location>
</feature>
<comment type="subcellular location">
    <subcellularLocation>
        <location evidence="1">Cell membrane</location>
        <topology evidence="1">Multi-pass membrane protein</topology>
    </subcellularLocation>
</comment>
<sequence>MKEAKKEEGFLGLKKSNFNFDIKTYMMVIALVGIWVVFTFLTKGTFLTSRNLSNLFRQSVITSVLAVGMVLVIILGEVDLSVGSVLGLCGGIVGILDVWVGLNPFLTIVSTLVIGMLIGLWNGWWIAYRGVPSLIVTLGGLLGFRGVLLGVTGGTTISPLSKAFNYLGSGYLPEMVSNVLGLGLIAYIIYYRLHKRKKKKEHGFEVSSLTLEIIKIVLTSLLVAMFVMILNSYQGIPVLVIVLLVAMAIFTYITKNTVFGRHIYAIGGNEEAAELSGIELKKSKLIIFMLNGLMAAIAGILLSSRLNAASVSAGDGAELDAIAACVIGGASLAGGIGNVLGAVVGAVVMASLDNGMSLMGAPMYWQQIVKGLVLVLAVWFDVATRNKGE</sequence>
<protein>
    <recommendedName>
        <fullName evidence="10">Xylose transport system permease protein XylH</fullName>
    </recommendedName>
</protein>
<dbReference type="Proteomes" id="UP000774000">
    <property type="component" value="Unassembled WGS sequence"/>
</dbReference>
<organism evidence="12 13">
    <name type="scientific">Halanaerobacter jeridensis</name>
    <dbReference type="NCBI Taxonomy" id="706427"/>
    <lineage>
        <taxon>Bacteria</taxon>
        <taxon>Bacillati</taxon>
        <taxon>Bacillota</taxon>
        <taxon>Clostridia</taxon>
        <taxon>Halanaerobiales</taxon>
        <taxon>Halobacteroidaceae</taxon>
        <taxon>Halanaerobacter</taxon>
    </lineage>
</organism>
<feature type="transmembrane region" description="Helical" evidence="11">
    <location>
        <begin position="236"/>
        <end position="254"/>
    </location>
</feature>
<feature type="transmembrane region" description="Helical" evidence="11">
    <location>
        <begin position="108"/>
        <end position="127"/>
    </location>
</feature>
<dbReference type="GO" id="GO:0022857">
    <property type="term" value="F:transmembrane transporter activity"/>
    <property type="evidence" value="ECO:0007669"/>
    <property type="project" value="InterPro"/>
</dbReference>
<evidence type="ECO:0000256" key="9">
    <source>
        <dbReference type="ARBA" id="ARBA00035611"/>
    </source>
</evidence>
<reference evidence="12" key="1">
    <citation type="submission" date="2021-01" db="EMBL/GenBank/DDBJ databases">
        <title>Genomic Encyclopedia of Type Strains, Phase IV (KMG-IV): sequencing the most valuable type-strain genomes for metagenomic binning, comparative biology and taxonomic classification.</title>
        <authorList>
            <person name="Goeker M."/>
        </authorList>
    </citation>
    <scope>NUCLEOTIDE SEQUENCE</scope>
    <source>
        <strain evidence="12">DSM 23230</strain>
    </source>
</reference>
<feature type="transmembrane region" description="Helical" evidence="11">
    <location>
        <begin position="134"/>
        <end position="155"/>
    </location>
</feature>
<feature type="transmembrane region" description="Helical" evidence="11">
    <location>
        <begin position="24"/>
        <end position="43"/>
    </location>
</feature>
<accession>A0A938XNF5</accession>
<proteinExistence type="predicted"/>
<evidence type="ECO:0000256" key="6">
    <source>
        <dbReference type="ARBA" id="ARBA00022692"/>
    </source>
</evidence>
<feature type="transmembrane region" description="Helical" evidence="11">
    <location>
        <begin position="213"/>
        <end position="230"/>
    </location>
</feature>
<dbReference type="InterPro" id="IPR001851">
    <property type="entry name" value="ABC_transp_permease"/>
</dbReference>
<feature type="transmembrane region" description="Helical" evidence="11">
    <location>
        <begin position="55"/>
        <end position="75"/>
    </location>
</feature>
<feature type="transmembrane region" description="Helical" evidence="11">
    <location>
        <begin position="364"/>
        <end position="382"/>
    </location>
</feature>
<name>A0A938XNF5_9FIRM</name>
<gene>
    <name evidence="12" type="ORF">JOC47_000483</name>
</gene>
<dbReference type="EMBL" id="JAFBDQ010000002">
    <property type="protein sequence ID" value="MBM7555658.1"/>
    <property type="molecule type" value="Genomic_DNA"/>
</dbReference>
<keyword evidence="5" id="KW-0762">Sugar transport</keyword>
<evidence type="ECO:0000256" key="2">
    <source>
        <dbReference type="ARBA" id="ARBA00022448"/>
    </source>
</evidence>
<keyword evidence="13" id="KW-1185">Reference proteome</keyword>